<sequence>MPPTSKKNQVPAAGAAGGALTPAQKAAATRKANREKKEAAAAAAADSPEAVQEPGSARATRPRRGAASTVARAGQEAEVGTRKRAASSAEPRGTEGSAKKAPKQHKSGDYDLRRATTPKSPRLTCTHPDVALASHNVPMEVDEPGGEEDDGAKDAYVPAGEQLQLSRPRPSTVRQSGTRVHGVARDAAPAQAKTPHASAETEAGAQVEEEEAEEDADAEDVVVEEARASDEAEHDEQWAGTEDQQDEDAPSKKTTKALARQFEEATPTWVRKGKGPAPVASRTELLPPQGRNQDTQGNPSGARSDRAARHREIPPPISNLDNDQDLERSYRDDEHRSAQLDPSLQDGPPATQQGRRGAATSLRRGRVDSIGEDAPAKGDGALLHDVDDARRRERAYQSTRHQGNPGSYRERGRDVDRPTRSQARRGDDQSPHSQKDRARQQRGLDSYGGSRGFYEGDREGSKHLRSDQGFDRGRDDRHRDHDRRGSDRREHRARSPERDHDRVEHAQPSIKPRGATRRQHGHGQRWNDGEAILEIDASGDERPRHMYSNRRGGAHAYQSESDEEDDNNRPHRRQQDHVHVKQERGQGGGGTRVRRRTRATFVIDSNDELEDGEDAESEDSQEEDDLPRDGQWPGRTKFNMGEKGRPTLAGQFTRVANVISYICATEVLKFVCFQDAFPLADDRVPLYRTALMKGARATKSRTIHARLESDSAYVEKMAIIPEGRVSIFRGKVRDKAAAGVKMHYRFSSFPAHDFTNIIGKLLEDRRHIFPGDAVKKTIEDGRPYCHSSLIYIIHESFFGGNPVKKFPVEYYPLSPRTKKRQLPKSMVALAATANEAALMAYRMGPTAVKIAFYGDTFDNVYSVHIATLDSILEDDEEIYDGLMTYLYEQVAGEGSTAGPSSSSRRGDQVRPISIITANMAKRFK</sequence>
<reference evidence="1" key="1">
    <citation type="submission" date="2021-03" db="EMBL/GenBank/DDBJ databases">
        <authorList>
            <consortium name="DOE Joint Genome Institute"/>
            <person name="Ahrendt S."/>
            <person name="Looney B.P."/>
            <person name="Miyauchi S."/>
            <person name="Morin E."/>
            <person name="Drula E."/>
            <person name="Courty P.E."/>
            <person name="Chicoki N."/>
            <person name="Fauchery L."/>
            <person name="Kohler A."/>
            <person name="Kuo A."/>
            <person name="Labutti K."/>
            <person name="Pangilinan J."/>
            <person name="Lipzen A."/>
            <person name="Riley R."/>
            <person name="Andreopoulos W."/>
            <person name="He G."/>
            <person name="Johnson J."/>
            <person name="Barry K.W."/>
            <person name="Grigoriev I.V."/>
            <person name="Nagy L."/>
            <person name="Hibbett D."/>
            <person name="Henrissat B."/>
            <person name="Matheny P.B."/>
            <person name="Labbe J."/>
            <person name="Martin F."/>
        </authorList>
    </citation>
    <scope>NUCLEOTIDE SEQUENCE</scope>
    <source>
        <strain evidence="1">HHB10654</strain>
    </source>
</reference>
<evidence type="ECO:0000313" key="2">
    <source>
        <dbReference type="Proteomes" id="UP000814140"/>
    </source>
</evidence>
<proteinExistence type="predicted"/>
<dbReference type="Proteomes" id="UP000814140">
    <property type="component" value="Unassembled WGS sequence"/>
</dbReference>
<evidence type="ECO:0000313" key="1">
    <source>
        <dbReference type="EMBL" id="KAI0055019.1"/>
    </source>
</evidence>
<gene>
    <name evidence="1" type="ORF">BV25DRAFT_1843250</name>
</gene>
<dbReference type="EMBL" id="MU277319">
    <property type="protein sequence ID" value="KAI0055019.1"/>
    <property type="molecule type" value="Genomic_DNA"/>
</dbReference>
<organism evidence="1 2">
    <name type="scientific">Artomyces pyxidatus</name>
    <dbReference type="NCBI Taxonomy" id="48021"/>
    <lineage>
        <taxon>Eukaryota</taxon>
        <taxon>Fungi</taxon>
        <taxon>Dikarya</taxon>
        <taxon>Basidiomycota</taxon>
        <taxon>Agaricomycotina</taxon>
        <taxon>Agaricomycetes</taxon>
        <taxon>Russulales</taxon>
        <taxon>Auriscalpiaceae</taxon>
        <taxon>Artomyces</taxon>
    </lineage>
</organism>
<comment type="caution">
    <text evidence="1">The sequence shown here is derived from an EMBL/GenBank/DDBJ whole genome shotgun (WGS) entry which is preliminary data.</text>
</comment>
<accession>A0ACB8SF87</accession>
<protein>
    <submittedName>
        <fullName evidence="1">Uncharacterized protein</fullName>
    </submittedName>
</protein>
<reference evidence="1" key="2">
    <citation type="journal article" date="2022" name="New Phytol.">
        <title>Evolutionary transition to the ectomycorrhizal habit in the genomes of a hyperdiverse lineage of mushroom-forming fungi.</title>
        <authorList>
            <person name="Looney B."/>
            <person name="Miyauchi S."/>
            <person name="Morin E."/>
            <person name="Drula E."/>
            <person name="Courty P.E."/>
            <person name="Kohler A."/>
            <person name="Kuo A."/>
            <person name="LaButti K."/>
            <person name="Pangilinan J."/>
            <person name="Lipzen A."/>
            <person name="Riley R."/>
            <person name="Andreopoulos W."/>
            <person name="He G."/>
            <person name="Johnson J."/>
            <person name="Nolan M."/>
            <person name="Tritt A."/>
            <person name="Barry K.W."/>
            <person name="Grigoriev I.V."/>
            <person name="Nagy L.G."/>
            <person name="Hibbett D."/>
            <person name="Henrissat B."/>
            <person name="Matheny P.B."/>
            <person name="Labbe J."/>
            <person name="Martin F.M."/>
        </authorList>
    </citation>
    <scope>NUCLEOTIDE SEQUENCE</scope>
    <source>
        <strain evidence="1">HHB10654</strain>
    </source>
</reference>
<keyword evidence="2" id="KW-1185">Reference proteome</keyword>
<name>A0ACB8SF87_9AGAM</name>